<dbReference type="GO" id="GO:0016020">
    <property type="term" value="C:membrane"/>
    <property type="evidence" value="ECO:0007669"/>
    <property type="project" value="UniProtKB-SubCell"/>
</dbReference>
<evidence type="ECO:0000256" key="2">
    <source>
        <dbReference type="ARBA" id="ARBA00009045"/>
    </source>
</evidence>
<evidence type="ECO:0000256" key="7">
    <source>
        <dbReference type="ARBA" id="ARBA00023136"/>
    </source>
</evidence>
<dbReference type="GO" id="GO:0006508">
    <property type="term" value="P:proteolysis"/>
    <property type="evidence" value="ECO:0007669"/>
    <property type="project" value="UniProtKB-KW"/>
</dbReference>
<keyword evidence="5" id="KW-0378">Hydrolase</keyword>
<dbReference type="Gene3D" id="1.20.1540.10">
    <property type="entry name" value="Rhomboid-like"/>
    <property type="match status" value="1"/>
</dbReference>
<dbReference type="InterPro" id="IPR035952">
    <property type="entry name" value="Rhomboid-like_sf"/>
</dbReference>
<keyword evidence="4 8" id="KW-0812">Transmembrane</keyword>
<accession>A0A6P8ZL84</accession>
<keyword evidence="10" id="KW-1185">Reference proteome</keyword>
<keyword evidence="3" id="KW-0645">Protease</keyword>
<reference evidence="11" key="1">
    <citation type="submission" date="2025-08" db="UniProtKB">
        <authorList>
            <consortium name="RefSeq"/>
        </authorList>
    </citation>
    <scope>IDENTIFICATION</scope>
    <source>
        <tissue evidence="11">Total insect</tissue>
    </source>
</reference>
<evidence type="ECO:0000256" key="1">
    <source>
        <dbReference type="ARBA" id="ARBA00004141"/>
    </source>
</evidence>
<evidence type="ECO:0000256" key="8">
    <source>
        <dbReference type="SAM" id="Phobius"/>
    </source>
</evidence>
<dbReference type="PANTHER" id="PTHR43066:SF1">
    <property type="entry name" value="RHOMBOID PROTEIN 2"/>
    <property type="match status" value="1"/>
</dbReference>
<keyword evidence="7 8" id="KW-0472">Membrane</keyword>
<evidence type="ECO:0000313" key="10">
    <source>
        <dbReference type="Proteomes" id="UP000515158"/>
    </source>
</evidence>
<comment type="subcellular location">
    <subcellularLocation>
        <location evidence="1">Membrane</location>
        <topology evidence="1">Multi-pass membrane protein</topology>
    </subcellularLocation>
</comment>
<protein>
    <submittedName>
        <fullName evidence="11">Rhomboid-related protein 4-like</fullName>
    </submittedName>
</protein>
<feature type="transmembrane region" description="Helical" evidence="8">
    <location>
        <begin position="139"/>
        <end position="159"/>
    </location>
</feature>
<evidence type="ECO:0000256" key="4">
    <source>
        <dbReference type="ARBA" id="ARBA00022692"/>
    </source>
</evidence>
<dbReference type="FunFam" id="1.20.1540.10:FF:000008">
    <property type="entry name" value="RHOMBOID-like protein 13"/>
    <property type="match status" value="1"/>
</dbReference>
<feature type="domain" description="Peptidase S54 rhomboid" evidence="9">
    <location>
        <begin position="68"/>
        <end position="212"/>
    </location>
</feature>
<evidence type="ECO:0000259" key="9">
    <source>
        <dbReference type="Pfam" id="PF01694"/>
    </source>
</evidence>
<proteinExistence type="inferred from homology"/>
<dbReference type="KEGG" id="tpal:117643566"/>
<dbReference type="AlphaFoldDB" id="A0A6P8ZL84"/>
<feature type="transmembrane region" description="Helical" evidence="8">
    <location>
        <begin position="109"/>
        <end position="132"/>
    </location>
</feature>
<organism evidence="11">
    <name type="scientific">Thrips palmi</name>
    <name type="common">Melon thrips</name>
    <dbReference type="NCBI Taxonomy" id="161013"/>
    <lineage>
        <taxon>Eukaryota</taxon>
        <taxon>Metazoa</taxon>
        <taxon>Ecdysozoa</taxon>
        <taxon>Arthropoda</taxon>
        <taxon>Hexapoda</taxon>
        <taxon>Insecta</taxon>
        <taxon>Pterygota</taxon>
        <taxon>Neoptera</taxon>
        <taxon>Paraneoptera</taxon>
        <taxon>Thysanoptera</taxon>
        <taxon>Terebrantia</taxon>
        <taxon>Thripoidea</taxon>
        <taxon>Thripidae</taxon>
        <taxon>Thrips</taxon>
    </lineage>
</organism>
<comment type="similarity">
    <text evidence="2">Belongs to the peptidase S54 family.</text>
</comment>
<evidence type="ECO:0000256" key="6">
    <source>
        <dbReference type="ARBA" id="ARBA00022989"/>
    </source>
</evidence>
<dbReference type="GO" id="GO:0004252">
    <property type="term" value="F:serine-type endopeptidase activity"/>
    <property type="evidence" value="ECO:0007669"/>
    <property type="project" value="InterPro"/>
</dbReference>
<gene>
    <name evidence="11" type="primary">LOC117643566</name>
</gene>
<dbReference type="OrthoDB" id="10257275at2759"/>
<evidence type="ECO:0000256" key="5">
    <source>
        <dbReference type="ARBA" id="ARBA00022801"/>
    </source>
</evidence>
<dbReference type="GeneID" id="117643566"/>
<name>A0A6P8ZL84_THRPL</name>
<keyword evidence="6 8" id="KW-1133">Transmembrane helix</keyword>
<dbReference type="Proteomes" id="UP000515158">
    <property type="component" value="Unplaced"/>
</dbReference>
<dbReference type="RefSeq" id="XP_034238409.1">
    <property type="nucleotide sequence ID" value="XM_034382518.1"/>
</dbReference>
<evidence type="ECO:0000256" key="3">
    <source>
        <dbReference type="ARBA" id="ARBA00022670"/>
    </source>
</evidence>
<evidence type="ECO:0000313" key="11">
    <source>
        <dbReference type="RefSeq" id="XP_034238409.1"/>
    </source>
</evidence>
<dbReference type="InterPro" id="IPR022764">
    <property type="entry name" value="Peptidase_S54_rhomboid_dom"/>
</dbReference>
<dbReference type="InParanoid" id="A0A6P8ZL84"/>
<dbReference type="PANTHER" id="PTHR43066">
    <property type="entry name" value="RHOMBOID-RELATED PROTEIN"/>
    <property type="match status" value="1"/>
</dbReference>
<dbReference type="Pfam" id="PF01694">
    <property type="entry name" value="Rhomboid"/>
    <property type="match status" value="1"/>
</dbReference>
<dbReference type="SUPFAM" id="SSF144091">
    <property type="entry name" value="Rhomboid-like"/>
    <property type="match status" value="1"/>
</dbReference>
<sequence length="242" mass="26874">MRNNRRGRGLGLGVIMLLSEIMSTGYTVIPPVTLGTIIGQSLLYMGIIDVPWDQWGACLSAHNIWKGREWHRLFLSAVEHADDRHLFYNMVSFLAKAKTLEPWYGSANFALLLVFLTAFTNVCYVITAMVVAELFSNNAHLHTCVIGFSGVLFALKVIATMETNPNAQTKIAGIPMPSKYAPWAELILIHVMVPNTSFMGHLAGIIAGLAYTSTPVGVVVDSIIKSITGCAMWHRWNLRYYR</sequence>